<sequence>MSIVGPIRAALIAPVFMAGLLVPAMAQDTEPLPSWNAGDTKQAILDFVASATDETGPNYVAPADRIAVFDNDGTLWTEHPMYTQLAFALDRVKALAPQHPEWKTTEPFKSVLAGDMKGLEKSGKKGVVELIAATHTGMSTADFEQIVADWFKTAKHPRFDRPYTELAYQPMLEVLDYLRDNDFKTYIVSGGGIEFMRVITEDVYGIPPEQVVGSSVKTKFEIIDGEPQLTRLAELAFDDDKDGKPVGINAFIGKRPVAAFGNSDGDRQMLEWTAAGPAATLMMLVHHDDGTREYAYGPAGGLPDSPFGHMSQSTLDEADASDWTVISMKNDWSTIFPSAAK</sequence>
<reference evidence="2 3" key="2">
    <citation type="submission" date="2019-06" db="EMBL/GenBank/DDBJ databases">
        <title>Martelella lutilitoris sp. nov., isolated from a tidal mudflat.</title>
        <authorList>
            <person name="Kim Y.-J."/>
        </authorList>
    </citation>
    <scope>NUCLEOTIDE SEQUENCE [LARGE SCALE GENOMIC DNA]</scope>
    <source>
        <strain evidence="2 3">GH2-6</strain>
    </source>
</reference>
<dbReference type="EMBL" id="VCLB01000002">
    <property type="protein sequence ID" value="TNB49005.1"/>
    <property type="molecule type" value="Genomic_DNA"/>
</dbReference>
<feature type="chain" id="PRO_5023091112" evidence="1">
    <location>
        <begin position="27"/>
        <end position="341"/>
    </location>
</feature>
<dbReference type="GO" id="GO:0016787">
    <property type="term" value="F:hydrolase activity"/>
    <property type="evidence" value="ECO:0007669"/>
    <property type="project" value="UniProtKB-KW"/>
</dbReference>
<keyword evidence="3" id="KW-1185">Reference proteome</keyword>
<keyword evidence="1" id="KW-0732">Signal</keyword>
<keyword evidence="2" id="KW-0378">Hydrolase</keyword>
<evidence type="ECO:0000313" key="2">
    <source>
        <dbReference type="EMBL" id="TNB49005.1"/>
    </source>
</evidence>
<evidence type="ECO:0000313" key="3">
    <source>
        <dbReference type="Proteomes" id="UP000307874"/>
    </source>
</evidence>
<dbReference type="InterPro" id="IPR023214">
    <property type="entry name" value="HAD_sf"/>
</dbReference>
<reference evidence="2 3" key="1">
    <citation type="submission" date="2019-05" db="EMBL/GenBank/DDBJ databases">
        <authorList>
            <person name="Lee S.D."/>
        </authorList>
    </citation>
    <scope>NUCLEOTIDE SEQUENCE [LARGE SCALE GENOMIC DNA]</scope>
    <source>
        <strain evidence="2 3">GH2-6</strain>
    </source>
</reference>
<dbReference type="Pfam" id="PF12710">
    <property type="entry name" value="HAD"/>
    <property type="match status" value="1"/>
</dbReference>
<dbReference type="Gene3D" id="3.40.50.1000">
    <property type="entry name" value="HAD superfamily/HAD-like"/>
    <property type="match status" value="1"/>
</dbReference>
<dbReference type="InterPro" id="IPR036412">
    <property type="entry name" value="HAD-like_sf"/>
</dbReference>
<organism evidence="2 3">
    <name type="scientific">Martelella lutilitoris</name>
    <dbReference type="NCBI Taxonomy" id="2583532"/>
    <lineage>
        <taxon>Bacteria</taxon>
        <taxon>Pseudomonadati</taxon>
        <taxon>Pseudomonadota</taxon>
        <taxon>Alphaproteobacteria</taxon>
        <taxon>Hyphomicrobiales</taxon>
        <taxon>Aurantimonadaceae</taxon>
        <taxon>Martelella</taxon>
    </lineage>
</organism>
<dbReference type="Proteomes" id="UP000307874">
    <property type="component" value="Unassembled WGS sequence"/>
</dbReference>
<name>A0A5C4JUB9_9HYPH</name>
<accession>A0A5C4JUB9</accession>
<dbReference type="RefSeq" id="WP_138747040.1">
    <property type="nucleotide sequence ID" value="NZ_VCLB01000002.1"/>
</dbReference>
<evidence type="ECO:0000256" key="1">
    <source>
        <dbReference type="SAM" id="SignalP"/>
    </source>
</evidence>
<proteinExistence type="predicted"/>
<comment type="caution">
    <text evidence="2">The sequence shown here is derived from an EMBL/GenBank/DDBJ whole genome shotgun (WGS) entry which is preliminary data.</text>
</comment>
<dbReference type="SUPFAM" id="SSF56784">
    <property type="entry name" value="HAD-like"/>
    <property type="match status" value="1"/>
</dbReference>
<feature type="signal peptide" evidence="1">
    <location>
        <begin position="1"/>
        <end position="26"/>
    </location>
</feature>
<dbReference type="AlphaFoldDB" id="A0A5C4JUB9"/>
<dbReference type="OrthoDB" id="9799365at2"/>
<protein>
    <submittedName>
        <fullName evidence="2">Haloacid dehalogenase-like hydrolase</fullName>
    </submittedName>
</protein>
<gene>
    <name evidence="2" type="ORF">FF124_03135</name>
</gene>